<dbReference type="EMBL" id="KV784354">
    <property type="protein sequence ID" value="OEU20763.1"/>
    <property type="molecule type" value="Genomic_DNA"/>
</dbReference>
<evidence type="ECO:0000313" key="3">
    <source>
        <dbReference type="EMBL" id="OEU20763.1"/>
    </source>
</evidence>
<dbReference type="AlphaFoldDB" id="A0A1E7FSF1"/>
<protein>
    <submittedName>
        <fullName evidence="3">Uncharacterized protein</fullName>
    </submittedName>
</protein>
<dbReference type="InParanoid" id="A0A1E7FSF1"/>
<gene>
    <name evidence="3" type="ORF">FRACYDRAFT_234395</name>
</gene>
<dbReference type="KEGG" id="fcy:FRACYDRAFT_234395"/>
<feature type="region of interest" description="Disordered" evidence="2">
    <location>
        <begin position="368"/>
        <end position="409"/>
    </location>
</feature>
<feature type="coiled-coil region" evidence="1">
    <location>
        <begin position="122"/>
        <end position="149"/>
    </location>
</feature>
<organism evidence="3 4">
    <name type="scientific">Fragilariopsis cylindrus CCMP1102</name>
    <dbReference type="NCBI Taxonomy" id="635003"/>
    <lineage>
        <taxon>Eukaryota</taxon>
        <taxon>Sar</taxon>
        <taxon>Stramenopiles</taxon>
        <taxon>Ochrophyta</taxon>
        <taxon>Bacillariophyta</taxon>
        <taxon>Bacillariophyceae</taxon>
        <taxon>Bacillariophycidae</taxon>
        <taxon>Bacillariales</taxon>
        <taxon>Bacillariaceae</taxon>
        <taxon>Fragilariopsis</taxon>
    </lineage>
</organism>
<evidence type="ECO:0000313" key="4">
    <source>
        <dbReference type="Proteomes" id="UP000095751"/>
    </source>
</evidence>
<name>A0A1E7FSF1_9STRA</name>
<accession>A0A1E7FSF1</accession>
<keyword evidence="1" id="KW-0175">Coiled coil</keyword>
<evidence type="ECO:0000256" key="2">
    <source>
        <dbReference type="SAM" id="MobiDB-lite"/>
    </source>
</evidence>
<evidence type="ECO:0000256" key="1">
    <source>
        <dbReference type="SAM" id="Coils"/>
    </source>
</evidence>
<reference evidence="3 4" key="1">
    <citation type="submission" date="2016-09" db="EMBL/GenBank/DDBJ databases">
        <title>Extensive genetic diversity and differential bi-allelic expression allows diatom success in the polar Southern Ocean.</title>
        <authorList>
            <consortium name="DOE Joint Genome Institute"/>
            <person name="Mock T."/>
            <person name="Otillar R.P."/>
            <person name="Strauss J."/>
            <person name="Dupont C."/>
            <person name="Frickenhaus S."/>
            <person name="Maumus F."/>
            <person name="Mcmullan M."/>
            <person name="Sanges R."/>
            <person name="Schmutz J."/>
            <person name="Toseland A."/>
            <person name="Valas R."/>
            <person name="Veluchamy A."/>
            <person name="Ward B.J."/>
            <person name="Allen A."/>
            <person name="Barry K."/>
            <person name="Falciatore A."/>
            <person name="Ferrante M."/>
            <person name="Fortunato A.E."/>
            <person name="Gloeckner G."/>
            <person name="Gruber A."/>
            <person name="Hipkin R."/>
            <person name="Janech M."/>
            <person name="Kroth P."/>
            <person name="Leese F."/>
            <person name="Lindquist E."/>
            <person name="Lyon B.R."/>
            <person name="Martin J."/>
            <person name="Mayer C."/>
            <person name="Parker M."/>
            <person name="Quesneville H."/>
            <person name="Raymond J."/>
            <person name="Uhlig C."/>
            <person name="Valentin K.U."/>
            <person name="Worden A.Z."/>
            <person name="Armbrust E.V."/>
            <person name="Bowler C."/>
            <person name="Green B."/>
            <person name="Moulton V."/>
            <person name="Van Oosterhout C."/>
            <person name="Grigoriev I."/>
        </authorList>
    </citation>
    <scope>NUCLEOTIDE SEQUENCE [LARGE SCALE GENOMIC DNA]</scope>
    <source>
        <strain evidence="3 4">CCMP1102</strain>
    </source>
</reference>
<feature type="compositionally biased region" description="Basic and acidic residues" evidence="2">
    <location>
        <begin position="394"/>
        <end position="409"/>
    </location>
</feature>
<dbReference type="Proteomes" id="UP000095751">
    <property type="component" value="Unassembled WGS sequence"/>
</dbReference>
<proteinExistence type="predicted"/>
<sequence>MIITDDLCYILGMDVSGRCLRHPAIMIMSSSSDEKNVVGYNLPSFCTCKICHSGLEAGDSVQRNRLAYSILQVGNLCHDSTEWSDSNLSADAGDEDKETRSIFMDQVRNALLRASQVQEWIIAEKNKRIVNLEKQLLQSIQENERLRQGDNIIDRETKDSKMIAPPRLPVRQSSGKPQITNALVPQRMPSRRLTDEITHNTKLHFKGHHKNNPPLLPQRQASREKQLRKEISDITTSFRTETPSDSSNRIAQILMDTNTEKSLHQPSSNDSEFTDYKRLEYLRPGTFSIRNSTPPKNSMSPISKNVSFNTSDHTFQEERSTSKDIQIDASAIFYENNSNDAMVSNSRKNQEKNESKKEILLQDEDRKEIQSNSPHNMRCRRIPLPSNDNVDAGQDIRFDTNGKEKREGKGLFKCANGNVMSTKEIS</sequence>
<keyword evidence="4" id="KW-1185">Reference proteome</keyword>